<accession>A0A1I8BSZ7</accession>
<reference evidence="2" key="1">
    <citation type="submission" date="2016-11" db="UniProtKB">
        <authorList>
            <consortium name="WormBaseParasite"/>
        </authorList>
    </citation>
    <scope>IDENTIFICATION</scope>
</reference>
<evidence type="ECO:0000313" key="1">
    <source>
        <dbReference type="Proteomes" id="UP000095281"/>
    </source>
</evidence>
<dbReference type="OMA" id="EWVFRGK"/>
<dbReference type="AlphaFoldDB" id="A0A1I8BSZ7"/>
<protein>
    <submittedName>
        <fullName evidence="2">Uncharacterized protein</fullName>
    </submittedName>
</protein>
<keyword evidence="1" id="KW-1185">Reference proteome</keyword>
<dbReference type="InterPro" id="IPR032053">
    <property type="entry name" value="Ribosomal_mS34"/>
</dbReference>
<evidence type="ECO:0000313" key="2">
    <source>
        <dbReference type="WBParaSite" id="MhA1_Contig484.frz3.gene17"/>
    </source>
</evidence>
<dbReference type="Proteomes" id="UP000095281">
    <property type="component" value="Unplaced"/>
</dbReference>
<dbReference type="PANTHER" id="PTHR28589:SF1">
    <property type="entry name" value="SMALL RIBOSOMAL SUBUNIT PROTEIN MS34"/>
    <property type="match status" value="1"/>
</dbReference>
<dbReference type="PANTHER" id="PTHR28589">
    <property type="entry name" value="28S RIBOSOMAL PROTEIN S34, MITOCHONDRIAL"/>
    <property type="match status" value="1"/>
</dbReference>
<dbReference type="WBParaSite" id="MhA1_Contig484.frz3.gene17">
    <property type="protein sequence ID" value="MhA1_Contig484.frz3.gene17"/>
    <property type="gene ID" value="MhA1_Contig484.frz3.gene17"/>
</dbReference>
<dbReference type="Pfam" id="PF16053">
    <property type="entry name" value="MRP-S34"/>
    <property type="match status" value="1"/>
</dbReference>
<proteinExistence type="predicted"/>
<dbReference type="GO" id="GO:0005739">
    <property type="term" value="C:mitochondrion"/>
    <property type="evidence" value="ECO:0007669"/>
    <property type="project" value="InterPro"/>
</dbReference>
<name>A0A1I8BSZ7_MELHA</name>
<organism evidence="1 2">
    <name type="scientific">Meloidogyne hapla</name>
    <name type="common">Root-knot nematode worm</name>
    <dbReference type="NCBI Taxonomy" id="6305"/>
    <lineage>
        <taxon>Eukaryota</taxon>
        <taxon>Metazoa</taxon>
        <taxon>Ecdysozoa</taxon>
        <taxon>Nematoda</taxon>
        <taxon>Chromadorea</taxon>
        <taxon>Rhabditida</taxon>
        <taxon>Tylenchina</taxon>
        <taxon>Tylenchomorpha</taxon>
        <taxon>Tylenchoidea</taxon>
        <taxon>Meloidogynidae</taxon>
        <taxon>Meloidogyninae</taxon>
        <taxon>Meloidogyne</taxon>
    </lineage>
</organism>
<dbReference type="GO" id="GO:0003735">
    <property type="term" value="F:structural constituent of ribosome"/>
    <property type="evidence" value="ECO:0007669"/>
    <property type="project" value="InterPro"/>
</dbReference>
<sequence>MSLRFIGQHDFTSKGKFIWEILSQLRDMGEGRYITARPKMDRWLQQGILWGDWTFRGVPLGVYKFEMELNRSQWILVHKHEESRLIENKKRMPVIRFPSSFPIPPLQKLLANKLAKKLVRLDNVSKIPQERAPLDLCIDPEFKHLSSLFERFEPINGLNQNLNKNNNSIYNEVDQSNLLELLGQMFPVKIDTLSSDPAKYRPLFKEEGKN</sequence>